<evidence type="ECO:0000313" key="1">
    <source>
        <dbReference type="EMBL" id="RCU49563.1"/>
    </source>
</evidence>
<evidence type="ECO:0008006" key="3">
    <source>
        <dbReference type="Google" id="ProtNLM"/>
    </source>
</evidence>
<keyword evidence="2" id="KW-1185">Reference proteome</keyword>
<organism evidence="1 2">
    <name type="scientific">Corallincola holothuriorum</name>
    <dbReference type="NCBI Taxonomy" id="2282215"/>
    <lineage>
        <taxon>Bacteria</taxon>
        <taxon>Pseudomonadati</taxon>
        <taxon>Pseudomonadota</taxon>
        <taxon>Gammaproteobacteria</taxon>
        <taxon>Alteromonadales</taxon>
        <taxon>Psychromonadaceae</taxon>
        <taxon>Corallincola</taxon>
    </lineage>
</organism>
<accession>A0A368NI56</accession>
<comment type="caution">
    <text evidence="1">The sequence shown here is derived from an EMBL/GenBank/DDBJ whole genome shotgun (WGS) entry which is preliminary data.</text>
</comment>
<reference evidence="1 2" key="1">
    <citation type="submission" date="2018-07" db="EMBL/GenBank/DDBJ databases">
        <title>Corallincola holothuriorum sp. nov., a new facultative anaerobe isolated from sea cucumber Apostichopus japonicus.</title>
        <authorList>
            <person name="Xia H."/>
        </authorList>
    </citation>
    <scope>NUCLEOTIDE SEQUENCE [LARGE SCALE GENOMIC DNA]</scope>
    <source>
        <strain evidence="1 2">C4</strain>
    </source>
</reference>
<dbReference type="EMBL" id="QPID01000006">
    <property type="protein sequence ID" value="RCU49563.1"/>
    <property type="molecule type" value="Genomic_DNA"/>
</dbReference>
<name>A0A368NI56_9GAMM</name>
<dbReference type="AlphaFoldDB" id="A0A368NI56"/>
<dbReference type="OrthoDB" id="5759008at2"/>
<gene>
    <name evidence="1" type="ORF">DU002_11645</name>
</gene>
<proteinExistence type="predicted"/>
<dbReference type="Proteomes" id="UP000252558">
    <property type="component" value="Unassembled WGS sequence"/>
</dbReference>
<sequence length="277" mass="31705">MSLKRYLEQIRAGKQINWDKFHGLLPQGYEDDWRDIFTVTKRGAKQWQVTVIDPIRYEQLLAAAEKPVNRIQASAQGDSHLATTTCSYLLVYRMGLPDARPDVVLLKPEGAVQGFAAKKQLLLVENEENFFHPELMLDVASDMLGQTLTLANTDVALASGSQGLSPQRVHWYQHYAEVICAFDYDTAGLEMYAALNKQMRRNREQQEGVSTQVSYLQPLDYSAWLPLFKCQPKSDKSYMRGRKLASELGFVTLEKAFAKTRKFMEQEMLLRDRVNTE</sequence>
<dbReference type="RefSeq" id="WP_114338558.1">
    <property type="nucleotide sequence ID" value="NZ_QPID01000006.1"/>
</dbReference>
<protein>
    <recommendedName>
        <fullName evidence="3">Wadjet protein JetD C-terminal domain-containing protein</fullName>
    </recommendedName>
</protein>
<evidence type="ECO:0000313" key="2">
    <source>
        <dbReference type="Proteomes" id="UP000252558"/>
    </source>
</evidence>